<dbReference type="Gene3D" id="2.70.98.10">
    <property type="match status" value="1"/>
</dbReference>
<dbReference type="InterPro" id="IPR023230">
    <property type="entry name" value="Glyco_hydro_2_CS"/>
</dbReference>
<dbReference type="Pfam" id="PF02929">
    <property type="entry name" value="Bgal_small_N"/>
    <property type="match status" value="1"/>
</dbReference>
<feature type="domain" description="Beta galactosidase small chain/" evidence="9">
    <location>
        <begin position="748"/>
        <end position="1016"/>
    </location>
</feature>
<evidence type="ECO:0000256" key="6">
    <source>
        <dbReference type="ARBA" id="ARBA00023295"/>
    </source>
</evidence>
<dbReference type="InterPro" id="IPR032312">
    <property type="entry name" value="LacZ_4"/>
</dbReference>
<evidence type="ECO:0000259" key="9">
    <source>
        <dbReference type="SMART" id="SM01038"/>
    </source>
</evidence>
<dbReference type="InterPro" id="IPR017853">
    <property type="entry name" value="GH"/>
</dbReference>
<organism evidence="10">
    <name type="scientific">Lacrimispora sp. BS-2</name>
    <dbReference type="NCBI Taxonomy" id="3151850"/>
    <lineage>
        <taxon>Bacteria</taxon>
        <taxon>Bacillati</taxon>
        <taxon>Bacillota</taxon>
        <taxon>Clostridia</taxon>
        <taxon>Lachnospirales</taxon>
        <taxon>Lachnospiraceae</taxon>
        <taxon>Lacrimispora</taxon>
    </lineage>
</organism>
<dbReference type="Pfam" id="PF02836">
    <property type="entry name" value="Glyco_hydro_2_C"/>
    <property type="match status" value="1"/>
</dbReference>
<dbReference type="EC" id="3.2.1.23" evidence="3 8"/>
<evidence type="ECO:0000256" key="1">
    <source>
        <dbReference type="ARBA" id="ARBA00001412"/>
    </source>
</evidence>
<dbReference type="Pfam" id="PF16353">
    <property type="entry name" value="LacZ_4"/>
    <property type="match status" value="1"/>
</dbReference>
<dbReference type="SUPFAM" id="SSF49785">
    <property type="entry name" value="Galactose-binding domain-like"/>
    <property type="match status" value="1"/>
</dbReference>
<dbReference type="PROSITE" id="PS00719">
    <property type="entry name" value="GLYCOSYL_HYDROL_F2_1"/>
    <property type="match status" value="1"/>
</dbReference>
<dbReference type="Gene3D" id="2.60.120.260">
    <property type="entry name" value="Galactose-binding domain-like"/>
    <property type="match status" value="1"/>
</dbReference>
<dbReference type="GO" id="GO:0009341">
    <property type="term" value="C:beta-galactosidase complex"/>
    <property type="evidence" value="ECO:0007669"/>
    <property type="project" value="InterPro"/>
</dbReference>
<evidence type="ECO:0000256" key="5">
    <source>
        <dbReference type="ARBA" id="ARBA00022801"/>
    </source>
</evidence>
<dbReference type="GO" id="GO:0005990">
    <property type="term" value="P:lactose catabolic process"/>
    <property type="evidence" value="ECO:0007669"/>
    <property type="project" value="TreeGrafter"/>
</dbReference>
<evidence type="ECO:0000256" key="8">
    <source>
        <dbReference type="RuleBase" id="RU361154"/>
    </source>
</evidence>
<dbReference type="InterPro" id="IPR006104">
    <property type="entry name" value="Glyco_hydro_2_N"/>
</dbReference>
<dbReference type="SUPFAM" id="SSF49303">
    <property type="entry name" value="beta-Galactosidase/glucuronidase domain"/>
    <property type="match status" value="2"/>
</dbReference>
<dbReference type="Pfam" id="PF00703">
    <property type="entry name" value="Glyco_hydro_2"/>
    <property type="match status" value="1"/>
</dbReference>
<dbReference type="Pfam" id="PF02837">
    <property type="entry name" value="Glyco_hydro_2_N"/>
    <property type="match status" value="1"/>
</dbReference>
<dbReference type="Gene3D" id="2.60.40.10">
    <property type="entry name" value="Immunoglobulins"/>
    <property type="match status" value="2"/>
</dbReference>
<dbReference type="InterPro" id="IPR013783">
    <property type="entry name" value="Ig-like_fold"/>
</dbReference>
<comment type="catalytic activity">
    <reaction evidence="1 8">
        <text>Hydrolysis of terminal non-reducing beta-D-galactose residues in beta-D-galactosides.</text>
        <dbReference type="EC" id="3.2.1.23"/>
    </reaction>
</comment>
<dbReference type="GO" id="GO:0004565">
    <property type="term" value="F:beta-galactosidase activity"/>
    <property type="evidence" value="ECO:0007669"/>
    <property type="project" value="UniProtKB-EC"/>
</dbReference>
<dbReference type="GO" id="GO:0030246">
    <property type="term" value="F:carbohydrate binding"/>
    <property type="evidence" value="ECO:0007669"/>
    <property type="project" value="InterPro"/>
</dbReference>
<sequence>MIVPKHYENLHLLHENTMPNRAYYIPASQAQFDLVEHRENSDRFKLLNGTWKFRYFDSIYDVKEEFFQEGYDTGNYDDIPVPGCFQNYGYDRHQYTNVRYPFPMDPPYVPAENPCGTYVRHFVYERDENAPRAYLNFEGVDSCFYVWLNGSYVGYSQVSHATSEFDVTGLIREGENTLAVLVLKWCDGSYLEDQDKFRMTGIFRDVYLLKRPEEGIFDYFFTTSREENQAHIQAVITFFGKEIPVKALVYDSNGKLAASQEGFPQDGRLHLTIENPVLWNAEQPYLYTLVLECGNEVIVDCLGIREITIRDGVVYLNGEKIKFHGVNRHDSDPVTGFVISLEQMKKDLRLMKEHNVNAIRTSHYPNRPQFYQLCDEYGFYVIDEADNESHGTNSVYMDDNSTEAVHERWNRAIADNPEFTQATVDRAKLLVERDKNRPSVVIWSMGNECAYGCTFEAALAWTKAFDPSRLTHYEAARYRDRNKTYDFSNLDLYSRMYPKLEEIHEYIGRNARKPFILCEYSHAMGNGPGDLEDYFKVFDQYDQVCGGFVWEWCDHAIYQGRTLDGKPMYLYGGDHGEYPHDGNFCMDGLVYPDRRPHTGLMEFKNVYRPARLVSFDQEKKELVLQNRMDFTGLKDYAVIGYEVTCDGEFTEKGILGEGDLPEIRPHGIESLTLDFEVPKKGKCYLKIQYLLKQNTALLKAGSLLGFDEILLKNEDMRNQTGVFLLKERETKEGERACPTVREDDRYLFIDGTNFAYTYNKLTGCFEGMVLENKILLERPMEYNIWRAPTDNDRYIKNKWMEAHYDRAISRAYETSCEVKDGQVKISTVLSVTAAVVQKILMIKAVWTIGKDGILDGRLHVKRDMEFPELPRFGLRLFLPKTMDQVTYYGLGPVENYMDKRRASYHGLFTSGVKEMHEDYLRPQENGSRSDCDFVTINGGGVSLSAVSQQAFSFNASVYTQEELTEKAHNFELAPSGFTVLCLDYRQDGIGSASCGPELRKEYRLDDEEFVFEVRLVPVALSHM</sequence>
<dbReference type="SMART" id="SM01038">
    <property type="entry name" value="Bgal_small_N"/>
    <property type="match status" value="1"/>
</dbReference>
<evidence type="ECO:0000313" key="10">
    <source>
        <dbReference type="EMBL" id="XBS54076.1"/>
    </source>
</evidence>
<dbReference type="InterPro" id="IPR004199">
    <property type="entry name" value="B-gal_small/dom_5"/>
</dbReference>
<dbReference type="AlphaFoldDB" id="A0AAU7PR72"/>
<evidence type="ECO:0000256" key="2">
    <source>
        <dbReference type="ARBA" id="ARBA00007401"/>
    </source>
</evidence>
<evidence type="ECO:0000256" key="3">
    <source>
        <dbReference type="ARBA" id="ARBA00012756"/>
    </source>
</evidence>
<dbReference type="InterPro" id="IPR036156">
    <property type="entry name" value="Beta-gal/glucu_dom_sf"/>
</dbReference>
<keyword evidence="5 8" id="KW-0378">Hydrolase</keyword>
<dbReference type="InterPro" id="IPR011013">
    <property type="entry name" value="Gal_mutarotase_sf_dom"/>
</dbReference>
<dbReference type="Gene3D" id="3.20.20.80">
    <property type="entry name" value="Glycosidases"/>
    <property type="match status" value="1"/>
</dbReference>
<protein>
    <recommendedName>
        <fullName evidence="4 8">Beta-galactosidase</fullName>
        <ecNumber evidence="3 8">3.2.1.23</ecNumber>
    </recommendedName>
    <alternativeName>
        <fullName evidence="7 8">Lactase</fullName>
    </alternativeName>
</protein>
<dbReference type="PROSITE" id="PS00608">
    <property type="entry name" value="GLYCOSYL_HYDROL_F2_2"/>
    <property type="match status" value="1"/>
</dbReference>
<dbReference type="PANTHER" id="PTHR46323">
    <property type="entry name" value="BETA-GALACTOSIDASE"/>
    <property type="match status" value="1"/>
</dbReference>
<dbReference type="InterPro" id="IPR006101">
    <property type="entry name" value="Glyco_hydro_2"/>
</dbReference>
<keyword evidence="6 8" id="KW-0326">Glycosidase</keyword>
<dbReference type="SUPFAM" id="SSF74650">
    <property type="entry name" value="Galactose mutarotase-like"/>
    <property type="match status" value="1"/>
</dbReference>
<evidence type="ECO:0000256" key="4">
    <source>
        <dbReference type="ARBA" id="ARBA00013303"/>
    </source>
</evidence>
<dbReference type="InterPro" id="IPR023232">
    <property type="entry name" value="Glyco_hydro_2_AS"/>
</dbReference>
<evidence type="ECO:0000256" key="7">
    <source>
        <dbReference type="ARBA" id="ARBA00032230"/>
    </source>
</evidence>
<accession>A0AAU7PR72</accession>
<dbReference type="EMBL" id="CP157940">
    <property type="protein sequence ID" value="XBS54076.1"/>
    <property type="molecule type" value="Genomic_DNA"/>
</dbReference>
<reference evidence="10" key="1">
    <citation type="submission" date="2024-06" db="EMBL/GenBank/DDBJ databases">
        <title>Lacrimispora cavernae sp. nov., a novel anaerobe isolated from bat guano pile inside a cave.</title>
        <authorList>
            <person name="Miller S.L."/>
            <person name="Lu N."/>
            <person name="King J."/>
            <person name="Sankaranarayanan K."/>
            <person name="Lawson P.A."/>
        </authorList>
    </citation>
    <scope>NUCLEOTIDE SEQUENCE</scope>
    <source>
        <strain evidence="10">BS-2</strain>
    </source>
</reference>
<dbReference type="InterPro" id="IPR014718">
    <property type="entry name" value="GH-type_carb-bd"/>
</dbReference>
<dbReference type="SUPFAM" id="SSF51445">
    <property type="entry name" value="(Trans)glycosidases"/>
    <property type="match status" value="1"/>
</dbReference>
<dbReference type="RefSeq" id="WP_349946480.1">
    <property type="nucleotide sequence ID" value="NZ_CP157940.1"/>
</dbReference>
<gene>
    <name evidence="10" type="ORF">ABFV83_20160</name>
</gene>
<proteinExistence type="inferred from homology"/>
<name>A0AAU7PR72_9FIRM</name>
<dbReference type="InterPro" id="IPR008979">
    <property type="entry name" value="Galactose-bd-like_sf"/>
</dbReference>
<dbReference type="PANTHER" id="PTHR46323:SF2">
    <property type="entry name" value="BETA-GALACTOSIDASE"/>
    <property type="match status" value="1"/>
</dbReference>
<dbReference type="InterPro" id="IPR050347">
    <property type="entry name" value="Bact_Beta-galactosidase"/>
</dbReference>
<dbReference type="InterPro" id="IPR006103">
    <property type="entry name" value="Glyco_hydro_2_cat"/>
</dbReference>
<comment type="similarity">
    <text evidence="2 8">Belongs to the glycosyl hydrolase 2 family.</text>
</comment>
<dbReference type="InterPro" id="IPR006102">
    <property type="entry name" value="Ig-like_GH2"/>
</dbReference>
<dbReference type="PRINTS" id="PR00132">
    <property type="entry name" value="GLHYDRLASE2"/>
</dbReference>